<dbReference type="AlphaFoldDB" id="A0A415S0T1"/>
<dbReference type="RefSeq" id="WP_118445438.1">
    <property type="nucleotide sequence ID" value="NZ_QRQE01000084.1"/>
</dbReference>
<dbReference type="InterPro" id="IPR023809">
    <property type="entry name" value="Thiopep_bacteriocin_synth_dom"/>
</dbReference>
<feature type="domain" description="Lantibiotic dehydratase N-terminal" evidence="1">
    <location>
        <begin position="45"/>
        <end position="675"/>
    </location>
</feature>
<accession>A0A415S0T1</accession>
<gene>
    <name evidence="3" type="ORF">DWZ50_18980</name>
</gene>
<dbReference type="Proteomes" id="UP000285610">
    <property type="component" value="Unassembled WGS sequence"/>
</dbReference>
<comment type="caution">
    <text evidence="3">The sequence shown here is derived from an EMBL/GenBank/DDBJ whole genome shotgun (WGS) entry which is preliminary data.</text>
</comment>
<dbReference type="InterPro" id="IPR006827">
    <property type="entry name" value="Lant_deHydtase_N"/>
</dbReference>
<organism evidence="3 4">
    <name type="scientific">Mediterraneibacter gnavus</name>
    <name type="common">Ruminococcus gnavus</name>
    <dbReference type="NCBI Taxonomy" id="33038"/>
    <lineage>
        <taxon>Bacteria</taxon>
        <taxon>Bacillati</taxon>
        <taxon>Bacillota</taxon>
        <taxon>Clostridia</taxon>
        <taxon>Lachnospirales</taxon>
        <taxon>Lachnospiraceae</taxon>
        <taxon>Mediterraneibacter</taxon>
    </lineage>
</organism>
<feature type="domain" description="Thiopeptide-type bacteriocin biosynthesis" evidence="2">
    <location>
        <begin position="744"/>
        <end position="1002"/>
    </location>
</feature>
<sequence>MKDLFNDIGSFMVRTPSFPVDLLIDSINKKELDNKMIELDSTEEKEQFKEAILVASHDLYEALQTLENEKEIKDEYLLNSIYKYFSRNCSRCTPFGLFSTVGFGEITTEKTSFELKNDVLHRMPLIDSNWLFKVIFKYEIQYLTKLKYILDDSVAIYRNKAFLFECTKNEEGEKINKKAVNYSKAFEIVSGIAKKFVGYSDIIERLKQEYVDTDEEIFHTYVQSLIKEGYLISDLRPPLTIYQQLEYFIKKLEEYGINAKDFIEIKKQIEEYKIVPKAEKIKCLLKIYENMKDVCESKHYLAIDSSFSYNDCNLNKGVVKKINRFIDLFLQFNSHESYDLLGEYKSKFIEKYGLSRCVPLVELVDNNVGLGFPSHYDGGYGLRNIKGEYANPWVKFFEHKYIEAIRTNSIIDVKDEDIHSLQVDRFELDKLPKGMEIYFSYYLENGQEVFQLSDIFGATYAGKSFGRFSHMMKDSKQFFENINKASGLESGEFCEFTFLPENLSSGNVIRNTHGSSYELSFGTTNSKETEQQFEISDILVGIDRNKFYLCSATNGERIFPTATNMFNPQLKPKMLRLIDDIATDGMKFYNKPWKHLLDKFNYIPTIRYKNFILEQEKWMVRLSDLKLNKHSSFEDFKIRFNDFSKQKNLPIWVSIVEADQKLLINIEEDRCLSVLQKMIEKSEVTLERYNTDVKHPLEFQGKSYCCELVIPLVMNREYAAEQNRGYKLLNNCIENRIIEPFDGWLYFKIYGVEDNVEYLLGDVLLDFLQQLVINKEIESYFFIQYKDPDFHLRLRIRADKGKLLAVQPKILNIFNRLMQDSIISKYSIDCYELELERYGGNILMDFAHQVFYKDSLGVQSIIYERSKGNIKISDEMLALAIIFFHVQQFRLSLDEIYEFLNCKENNKNYQTEFKKNKEQYMNFVIKYLMNDDQEVEIESICNILSMKHKAMEEYLNKIEELYPQNKSIKLNILDSLLHMNMNRLFGPNVEFERKMRGLARQAFYNVYNRNKKTGFLKGKEYAEI</sequence>
<evidence type="ECO:0000313" key="3">
    <source>
        <dbReference type="EMBL" id="RHM68441.1"/>
    </source>
</evidence>
<evidence type="ECO:0000259" key="1">
    <source>
        <dbReference type="Pfam" id="PF04738"/>
    </source>
</evidence>
<evidence type="ECO:0000259" key="2">
    <source>
        <dbReference type="Pfam" id="PF14028"/>
    </source>
</evidence>
<protein>
    <recommendedName>
        <fullName evidence="5">Lantibiotic dehydratase</fullName>
    </recommendedName>
</protein>
<name>A0A415S0T1_MEDGN</name>
<evidence type="ECO:0008006" key="5">
    <source>
        <dbReference type="Google" id="ProtNLM"/>
    </source>
</evidence>
<reference evidence="3 4" key="1">
    <citation type="submission" date="2018-08" db="EMBL/GenBank/DDBJ databases">
        <title>A genome reference for cultivated species of the human gut microbiota.</title>
        <authorList>
            <person name="Zou Y."/>
            <person name="Xue W."/>
            <person name="Luo G."/>
        </authorList>
    </citation>
    <scope>NUCLEOTIDE SEQUENCE [LARGE SCALE GENOMIC DNA]</scope>
    <source>
        <strain evidence="3 4">AF33-12</strain>
    </source>
</reference>
<dbReference type="NCBIfam" id="TIGR03891">
    <property type="entry name" value="thiopep_ocin"/>
    <property type="match status" value="1"/>
</dbReference>
<dbReference type="EMBL" id="QRQE01000084">
    <property type="protein sequence ID" value="RHM68441.1"/>
    <property type="molecule type" value="Genomic_DNA"/>
</dbReference>
<dbReference type="Pfam" id="PF14028">
    <property type="entry name" value="Lant_dehydr_C"/>
    <property type="match status" value="1"/>
</dbReference>
<evidence type="ECO:0000313" key="4">
    <source>
        <dbReference type="Proteomes" id="UP000285610"/>
    </source>
</evidence>
<dbReference type="Pfam" id="PF04738">
    <property type="entry name" value="Lant_dehydr_N"/>
    <property type="match status" value="1"/>
</dbReference>
<proteinExistence type="predicted"/>